<dbReference type="EMBL" id="GGEC01057929">
    <property type="protein sequence ID" value="MBX38413.1"/>
    <property type="molecule type" value="Transcribed_RNA"/>
</dbReference>
<reference evidence="1" key="1">
    <citation type="submission" date="2018-02" db="EMBL/GenBank/DDBJ databases">
        <title>Rhizophora mucronata_Transcriptome.</title>
        <authorList>
            <person name="Meera S.P."/>
            <person name="Sreeshan A."/>
            <person name="Augustine A."/>
        </authorList>
    </citation>
    <scope>NUCLEOTIDE SEQUENCE</scope>
    <source>
        <tissue evidence="1">Leaf</tissue>
    </source>
</reference>
<dbReference type="AlphaFoldDB" id="A0A2P2N7H3"/>
<evidence type="ECO:0000313" key="1">
    <source>
        <dbReference type="EMBL" id="MBX38413.1"/>
    </source>
</evidence>
<organism evidence="1">
    <name type="scientific">Rhizophora mucronata</name>
    <name type="common">Asiatic mangrove</name>
    <dbReference type="NCBI Taxonomy" id="61149"/>
    <lineage>
        <taxon>Eukaryota</taxon>
        <taxon>Viridiplantae</taxon>
        <taxon>Streptophyta</taxon>
        <taxon>Embryophyta</taxon>
        <taxon>Tracheophyta</taxon>
        <taxon>Spermatophyta</taxon>
        <taxon>Magnoliopsida</taxon>
        <taxon>eudicotyledons</taxon>
        <taxon>Gunneridae</taxon>
        <taxon>Pentapetalae</taxon>
        <taxon>rosids</taxon>
        <taxon>fabids</taxon>
        <taxon>Malpighiales</taxon>
        <taxon>Rhizophoraceae</taxon>
        <taxon>Rhizophora</taxon>
    </lineage>
</organism>
<accession>A0A2P2N7H3</accession>
<name>A0A2P2N7H3_RHIMU</name>
<proteinExistence type="predicted"/>
<sequence length="88" mass="10073">MVYALYSFFITCFACKIWIFWLCIKLLCIWEIVFSISLVYHIHSIGCLMESQAVMLKQSSREWAFQSCLTSLPPGLPPLASFIVLGMS</sequence>
<protein>
    <submittedName>
        <fullName evidence="1">Uncharacterized protein</fullName>
    </submittedName>
</protein>